<proteinExistence type="predicted"/>
<protein>
    <submittedName>
        <fullName evidence="2">Uncharacterized protein</fullName>
    </submittedName>
</protein>
<dbReference type="Proteomes" id="UP000240934">
    <property type="component" value="Segment"/>
</dbReference>
<reference evidence="2 3" key="1">
    <citation type="submission" date="2017-10" db="EMBL/GenBank/DDBJ databases">
        <title>Antibacterial composition for extension of chilled fish shelf life and decreasing of risk of food-borne infections, bacteriophage strains for its preparation.</title>
        <authorList>
            <person name="Zulkarneev E.R."/>
            <person name="Aleshkin A.V."/>
            <person name="Rubalsky O.V."/>
            <person name="Kiseleva I.A."/>
            <person name="Rubalskii E.O."/>
            <person name="Lebedev S.N."/>
        </authorList>
    </citation>
    <scope>NUCLEOTIDE SEQUENCE [LARGE SCALE GENOMIC DNA]</scope>
</reference>
<feature type="transmembrane region" description="Helical" evidence="1">
    <location>
        <begin position="7"/>
        <end position="24"/>
    </location>
</feature>
<name>A0A2H4YEK6_9CAUD</name>
<organism evidence="2 3">
    <name type="scientific">Aeromonas phage Ah1</name>
    <dbReference type="NCBI Taxonomy" id="2053701"/>
    <lineage>
        <taxon>Viruses</taxon>
        <taxon>Duplodnaviria</taxon>
        <taxon>Heunggongvirae</taxon>
        <taxon>Uroviricota</taxon>
        <taxon>Caudoviricetes</taxon>
        <taxon>Pantevenvirales</taxon>
        <taxon>Straboviridae</taxon>
        <taxon>Cinqassovirus</taxon>
        <taxon>Cinqassovirus ah1</taxon>
    </lineage>
</organism>
<sequence>MLIKIKNIVSFCFFYVLMNVALFLDRNIVRCGIYRDKFESFVVQSITKSRIKRYRGFDSADDVYQAYADALPDANPADLAEQIKTNIDSAQLRHLLKLATKK</sequence>
<accession>A0A2H4YEK6</accession>
<evidence type="ECO:0000313" key="3">
    <source>
        <dbReference type="Proteomes" id="UP000240934"/>
    </source>
</evidence>
<gene>
    <name evidence="2" type="ORF">Ah1_00060</name>
</gene>
<evidence type="ECO:0000256" key="1">
    <source>
        <dbReference type="SAM" id="Phobius"/>
    </source>
</evidence>
<dbReference type="EMBL" id="MG250483">
    <property type="protein sequence ID" value="AUE22601.1"/>
    <property type="molecule type" value="Genomic_DNA"/>
</dbReference>
<keyword evidence="3" id="KW-1185">Reference proteome</keyword>
<keyword evidence="1" id="KW-0472">Membrane</keyword>
<evidence type="ECO:0000313" key="2">
    <source>
        <dbReference type="EMBL" id="AUE22601.1"/>
    </source>
</evidence>
<keyword evidence="1" id="KW-1133">Transmembrane helix</keyword>
<keyword evidence="1" id="KW-0812">Transmembrane</keyword>